<sequence length="844" mass="94288">MAGKSNGYHSRPVSPSSPSSSLLTLPPSTDPCTLTTPAEVRRALEELEVHSARVDEALDAAIRSSTRRVQQSQERIASFAPQIDLLTEEAQVLQLRLVEAALTSDRISGAVRVLDEERRRIRVASEWVTWTQDLKGSLASLNSAVEQGDWETATRHAQKAMTIPIEVIESEFAMRVVPTTEQPLAPAQTLLELRTVLLRVFTQKFQQAAENKDEAEASKFFKMFPLVGWRNEGLAAYCTFARGMIREKGKVIIEATGRGANTPLHHAHLLTALFEQLALLIDTHQAVVDRHYGKGNFAAGVMPGLQEECDYIGNRIIESWIEKTSIGRRLDEARAFTFHFLANLGSSNTAGKSSARIAGTGKPGVPGRPGTPVGGFNRPSTPSNAPEEPQAPDGREVDRLLTELATMAARWATYQRFLRGRLEVEGSAQTHAIERDTEDSELKDYRRGSVDSRRRESLASMVAPDDTNEAAVGAEKVLEGSTLRSKMDTLLEEMYCPLERWYLRSSLEKAHRIDTADLTARPLTSSILDDAFFLLRATLTRILSTAHLGSISSSLRTFRTIADEDYVQILVRRMETTWRNVGGAMAGPDGPRKETASREMRTQFVLYLNVLSISATYAERILGDLSSESHLSTLFSTPTEQVQVSSRLSELSALPNRLRSALRTELEHLFTHLSKPRLRSLLTEAYRDVSYSLSEEEFQEAEYQDVFFRRFTRIFDHLLANFREVFTETNFEMYFALCVEHVVRPWERMLLGTGPGTGSGAGGMRFTELGALRFDKDWRSVAKYLSDQTSSAEVRDKFARLQQIAYVLSLDEDDDEGIYESGASSGFSWRLSASEVRAVRALRV</sequence>
<evidence type="ECO:0000256" key="9">
    <source>
        <dbReference type="SAM" id="MobiDB-lite"/>
    </source>
</evidence>
<dbReference type="AlphaFoldDB" id="A0A316UFL7"/>
<evidence type="ECO:0000256" key="4">
    <source>
        <dbReference type="ARBA" id="ARBA00022448"/>
    </source>
</evidence>
<dbReference type="PANTHER" id="PTHR24016">
    <property type="entry name" value="CONSERVED OLIGOMERIC GOLGI COMPLEX SUBUNIT 4"/>
    <property type="match status" value="1"/>
</dbReference>
<evidence type="ECO:0000256" key="1">
    <source>
        <dbReference type="ARBA" id="ARBA00004395"/>
    </source>
</evidence>
<dbReference type="GO" id="GO:0015031">
    <property type="term" value="P:protein transport"/>
    <property type="evidence" value="ECO:0007669"/>
    <property type="project" value="UniProtKB-KW"/>
</dbReference>
<dbReference type="Pfam" id="PF20662">
    <property type="entry name" value="COG4_C"/>
    <property type="match status" value="1"/>
</dbReference>
<evidence type="ECO:0000256" key="6">
    <source>
        <dbReference type="ARBA" id="ARBA00023034"/>
    </source>
</evidence>
<organism evidence="11 12">
    <name type="scientific">Pseudomicrostroma glucosiphilum</name>
    <dbReference type="NCBI Taxonomy" id="1684307"/>
    <lineage>
        <taxon>Eukaryota</taxon>
        <taxon>Fungi</taxon>
        <taxon>Dikarya</taxon>
        <taxon>Basidiomycota</taxon>
        <taxon>Ustilaginomycotina</taxon>
        <taxon>Exobasidiomycetes</taxon>
        <taxon>Microstromatales</taxon>
        <taxon>Microstromatales incertae sedis</taxon>
        <taxon>Pseudomicrostroma</taxon>
    </lineage>
</organism>
<dbReference type="SMART" id="SM00762">
    <property type="entry name" value="Cog4"/>
    <property type="match status" value="1"/>
</dbReference>
<gene>
    <name evidence="11" type="ORF">BCV69DRAFT_266043</name>
</gene>
<dbReference type="GeneID" id="37012532"/>
<dbReference type="Pfam" id="PF08318">
    <property type="entry name" value="COG4_m"/>
    <property type="match status" value="1"/>
</dbReference>
<name>A0A316UFL7_9BASI</name>
<comment type="subcellular location">
    <subcellularLocation>
        <location evidence="1">Golgi apparatus membrane</location>
        <topology evidence="1">Peripheral membrane protein</topology>
    </subcellularLocation>
</comment>
<dbReference type="PANTHER" id="PTHR24016:SF0">
    <property type="entry name" value="CONSERVED OLIGOMERIC GOLGI COMPLEX SUBUNIT 4"/>
    <property type="match status" value="1"/>
</dbReference>
<evidence type="ECO:0000313" key="12">
    <source>
        <dbReference type="Proteomes" id="UP000245942"/>
    </source>
</evidence>
<feature type="compositionally biased region" description="Low complexity" evidence="9">
    <location>
        <begin position="359"/>
        <end position="375"/>
    </location>
</feature>
<feature type="region of interest" description="Disordered" evidence="9">
    <location>
        <begin position="1"/>
        <end position="33"/>
    </location>
</feature>
<keyword evidence="5" id="KW-0653">Protein transport</keyword>
<evidence type="ECO:0000256" key="7">
    <source>
        <dbReference type="ARBA" id="ARBA00023136"/>
    </source>
</evidence>
<dbReference type="InterPro" id="IPR013167">
    <property type="entry name" value="COG4_M"/>
</dbReference>
<evidence type="ECO:0000256" key="5">
    <source>
        <dbReference type="ARBA" id="ARBA00022927"/>
    </source>
</evidence>
<dbReference type="Gene3D" id="1.20.58.1970">
    <property type="match status" value="1"/>
</dbReference>
<evidence type="ECO:0000256" key="2">
    <source>
        <dbReference type="ARBA" id="ARBA00009215"/>
    </source>
</evidence>
<dbReference type="Gene3D" id="1.10.287.1060">
    <property type="entry name" value="ESAT-6-like"/>
    <property type="match status" value="1"/>
</dbReference>
<keyword evidence="12" id="KW-1185">Reference proteome</keyword>
<dbReference type="OrthoDB" id="47059at2759"/>
<comment type="similarity">
    <text evidence="2">Belongs to the COG4 family.</text>
</comment>
<dbReference type="InterPro" id="IPR048680">
    <property type="entry name" value="COG4_N"/>
</dbReference>
<dbReference type="InterPro" id="IPR048682">
    <property type="entry name" value="COG4"/>
</dbReference>
<keyword evidence="7" id="KW-0472">Membrane</keyword>
<dbReference type="Proteomes" id="UP000245942">
    <property type="component" value="Unassembled WGS sequence"/>
</dbReference>
<feature type="region of interest" description="Disordered" evidence="9">
    <location>
        <begin position="349"/>
        <end position="394"/>
    </location>
</feature>
<feature type="domain" description="COG4 transport protein middle alpha-helical bundle" evidence="10">
    <location>
        <begin position="190"/>
        <end position="575"/>
    </location>
</feature>
<keyword evidence="4" id="KW-0813">Transport</keyword>
<dbReference type="GO" id="GO:0000139">
    <property type="term" value="C:Golgi membrane"/>
    <property type="evidence" value="ECO:0007669"/>
    <property type="project" value="UniProtKB-SubCell"/>
</dbReference>
<dbReference type="InterPro" id="IPR048684">
    <property type="entry name" value="COG4_C"/>
</dbReference>
<evidence type="ECO:0000313" key="11">
    <source>
        <dbReference type="EMBL" id="PWN22693.1"/>
    </source>
</evidence>
<evidence type="ECO:0000256" key="8">
    <source>
        <dbReference type="ARBA" id="ARBA00031340"/>
    </source>
</evidence>
<dbReference type="Pfam" id="PF20663">
    <property type="entry name" value="COG4_N"/>
    <property type="match status" value="1"/>
</dbReference>
<reference evidence="11 12" key="1">
    <citation type="journal article" date="2018" name="Mol. Biol. Evol.">
        <title>Broad Genomic Sampling Reveals a Smut Pathogenic Ancestry of the Fungal Clade Ustilaginomycotina.</title>
        <authorList>
            <person name="Kijpornyongpan T."/>
            <person name="Mondo S.J."/>
            <person name="Barry K."/>
            <person name="Sandor L."/>
            <person name="Lee J."/>
            <person name="Lipzen A."/>
            <person name="Pangilinan J."/>
            <person name="LaButti K."/>
            <person name="Hainaut M."/>
            <person name="Henrissat B."/>
            <person name="Grigoriev I.V."/>
            <person name="Spatafora J.W."/>
            <person name="Aime M.C."/>
        </authorList>
    </citation>
    <scope>NUCLEOTIDE SEQUENCE [LARGE SCALE GENOMIC DNA]</scope>
    <source>
        <strain evidence="11 12">MCA 4718</strain>
    </source>
</reference>
<evidence type="ECO:0000256" key="3">
    <source>
        <dbReference type="ARBA" id="ARBA00020975"/>
    </source>
</evidence>
<dbReference type="EMBL" id="KZ819322">
    <property type="protein sequence ID" value="PWN22693.1"/>
    <property type="molecule type" value="Genomic_DNA"/>
</dbReference>
<evidence type="ECO:0000259" key="10">
    <source>
        <dbReference type="SMART" id="SM00762"/>
    </source>
</evidence>
<accession>A0A316UFL7</accession>
<protein>
    <recommendedName>
        <fullName evidence="3">Conserved oligomeric Golgi complex subunit 4</fullName>
    </recommendedName>
    <alternativeName>
        <fullName evidence="8">Component of oligomeric Golgi complex 4</fullName>
    </alternativeName>
</protein>
<proteinExistence type="inferred from homology"/>
<feature type="compositionally biased region" description="Low complexity" evidence="9">
    <location>
        <begin position="12"/>
        <end position="33"/>
    </location>
</feature>
<keyword evidence="6" id="KW-0333">Golgi apparatus</keyword>
<feature type="region of interest" description="Disordered" evidence="9">
    <location>
        <begin position="430"/>
        <end position="466"/>
    </location>
</feature>
<feature type="compositionally biased region" description="Basic and acidic residues" evidence="9">
    <location>
        <begin position="432"/>
        <end position="457"/>
    </location>
</feature>
<dbReference type="RefSeq" id="XP_025349853.1">
    <property type="nucleotide sequence ID" value="XM_025490798.1"/>
</dbReference>
<dbReference type="STRING" id="1684307.A0A316UFL7"/>